<feature type="repeat" description="ANK" evidence="3">
    <location>
        <begin position="534"/>
        <end position="566"/>
    </location>
</feature>
<evidence type="ECO:0000256" key="4">
    <source>
        <dbReference type="SAM" id="MobiDB-lite"/>
    </source>
</evidence>
<evidence type="ECO:0008006" key="7">
    <source>
        <dbReference type="Google" id="ProtNLM"/>
    </source>
</evidence>
<dbReference type="Gene3D" id="1.25.40.20">
    <property type="entry name" value="Ankyrin repeat-containing domain"/>
    <property type="match status" value="3"/>
</dbReference>
<dbReference type="PANTHER" id="PTHR24198:SF165">
    <property type="entry name" value="ANKYRIN REPEAT-CONTAINING PROTEIN-RELATED"/>
    <property type="match status" value="1"/>
</dbReference>
<protein>
    <recommendedName>
        <fullName evidence="7">Ankyrin repeat protein</fullName>
    </recommendedName>
</protein>
<dbReference type="InterPro" id="IPR002110">
    <property type="entry name" value="Ankyrin_rpt"/>
</dbReference>
<evidence type="ECO:0000313" key="6">
    <source>
        <dbReference type="Proteomes" id="UP000034164"/>
    </source>
</evidence>
<feature type="repeat" description="ANK" evidence="3">
    <location>
        <begin position="567"/>
        <end position="591"/>
    </location>
</feature>
<feature type="compositionally biased region" description="Acidic residues" evidence="4">
    <location>
        <begin position="1833"/>
        <end position="1844"/>
    </location>
</feature>
<reference evidence="6" key="1">
    <citation type="journal article" date="2015" name="PLoS Genet.">
        <title>The dynamic genome and transcriptome of the human fungal pathogen Blastomyces and close relative Emmonsia.</title>
        <authorList>
            <person name="Munoz J.F."/>
            <person name="Gauthier G.M."/>
            <person name="Desjardins C.A."/>
            <person name="Gallo J.E."/>
            <person name="Holder J."/>
            <person name="Sullivan T.D."/>
            <person name="Marty A.J."/>
            <person name="Carmen J.C."/>
            <person name="Chen Z."/>
            <person name="Ding L."/>
            <person name="Gujja S."/>
            <person name="Magrini V."/>
            <person name="Misas E."/>
            <person name="Mitreva M."/>
            <person name="Priest M."/>
            <person name="Saif S."/>
            <person name="Whiston E.A."/>
            <person name="Young S."/>
            <person name="Zeng Q."/>
            <person name="Goldman W.E."/>
            <person name="Mardis E.R."/>
            <person name="Taylor J.W."/>
            <person name="McEwen J.G."/>
            <person name="Clay O.K."/>
            <person name="Klein B.S."/>
            <person name="Cuomo C.A."/>
        </authorList>
    </citation>
    <scope>NUCLEOTIDE SEQUENCE [LARGE SCALE GENOMIC DNA]</scope>
    <source>
        <strain evidence="6">UAMH 3008</strain>
    </source>
</reference>
<dbReference type="PANTHER" id="PTHR24198">
    <property type="entry name" value="ANKYRIN REPEAT AND PROTEIN KINASE DOMAIN-CONTAINING PROTEIN"/>
    <property type="match status" value="1"/>
</dbReference>
<dbReference type="Pfam" id="PF00023">
    <property type="entry name" value="Ank"/>
    <property type="match status" value="1"/>
</dbReference>
<evidence type="ECO:0000256" key="3">
    <source>
        <dbReference type="PROSITE-ProRule" id="PRU00023"/>
    </source>
</evidence>
<dbReference type="SMART" id="SM00248">
    <property type="entry name" value="ANK"/>
    <property type="match status" value="11"/>
</dbReference>
<feature type="compositionally biased region" description="Acidic residues" evidence="4">
    <location>
        <begin position="613"/>
        <end position="625"/>
    </location>
</feature>
<organism evidence="5 6">
    <name type="scientific">[Emmonsia] crescens</name>
    <dbReference type="NCBI Taxonomy" id="73230"/>
    <lineage>
        <taxon>Eukaryota</taxon>
        <taxon>Fungi</taxon>
        <taxon>Dikarya</taxon>
        <taxon>Ascomycota</taxon>
        <taxon>Pezizomycotina</taxon>
        <taxon>Eurotiomycetes</taxon>
        <taxon>Eurotiomycetidae</taxon>
        <taxon>Onygenales</taxon>
        <taxon>Ajellomycetaceae</taxon>
        <taxon>Emergomyces</taxon>
    </lineage>
</organism>
<evidence type="ECO:0000313" key="5">
    <source>
        <dbReference type="EMBL" id="KKZ66517.1"/>
    </source>
</evidence>
<feature type="repeat" description="ANK" evidence="3">
    <location>
        <begin position="1476"/>
        <end position="1508"/>
    </location>
</feature>
<dbReference type="Proteomes" id="UP000034164">
    <property type="component" value="Unassembled WGS sequence"/>
</dbReference>
<dbReference type="InterPro" id="IPR036770">
    <property type="entry name" value="Ankyrin_rpt-contain_sf"/>
</dbReference>
<dbReference type="VEuPathDB" id="FungiDB:EMCG_07761"/>
<keyword evidence="2 3" id="KW-0040">ANK repeat</keyword>
<dbReference type="Pfam" id="PF12796">
    <property type="entry name" value="Ank_2"/>
    <property type="match status" value="1"/>
</dbReference>
<dbReference type="PROSITE" id="PS50088">
    <property type="entry name" value="ANK_REPEAT"/>
    <property type="match status" value="3"/>
</dbReference>
<gene>
    <name evidence="5" type="ORF">EMCG_07761</name>
</gene>
<dbReference type="SUPFAM" id="SSF48403">
    <property type="entry name" value="Ankyrin repeat"/>
    <property type="match status" value="2"/>
</dbReference>
<feature type="region of interest" description="Disordered" evidence="4">
    <location>
        <begin position="1763"/>
        <end position="1782"/>
    </location>
</feature>
<dbReference type="PRINTS" id="PR01415">
    <property type="entry name" value="ANKYRIN"/>
</dbReference>
<accession>A0A0G2I7C6</accession>
<dbReference type="OrthoDB" id="539213at2759"/>
<keyword evidence="1" id="KW-0677">Repeat</keyword>
<evidence type="ECO:0000256" key="1">
    <source>
        <dbReference type="ARBA" id="ARBA00022737"/>
    </source>
</evidence>
<evidence type="ECO:0000256" key="2">
    <source>
        <dbReference type="ARBA" id="ARBA00023043"/>
    </source>
</evidence>
<name>A0A0G2I7C6_9EURO</name>
<dbReference type="EMBL" id="LCZI01000463">
    <property type="protein sequence ID" value="KKZ66517.1"/>
    <property type="molecule type" value="Genomic_DNA"/>
</dbReference>
<sequence length="1844" mass="207984">MELPSIPVPLNDFVAYLDKHSRDEILIGEAMAPFKAYESKLREIFAQEPNNKAIENPNINVVPVYLQHDVDVRVKARDLLKESPADAEKHILPLAPELRKKDGTTAVVPVYDQFLENFRVFSESSLVDMDWSNVVVAGSAVTTCLLPVPDKFRSSRKAQREYYHEKIAPSSDVDLFIYGLDEEQAIVKIKQIEKCIRDSILEEVSVIRTKNALTIVSKYPTRHVQVVLRLYKSVSEILTGFDVDCACTAFDGCQVWASPRAIAAFATQTNAIDLTRRSPSYENRLAKYAHRGFEVYWPALDRSKLDPTIFERSFNHVVGLARLMVMERLPTQISREKYLEQRRAERDRAPPGNQRVHYHNRANMKEVQPEDVAEWVEQEDVSNYHTFTIPYGPTYTAKKIEKLIYKKDLLLNAEWNKPKDRKVNLHRHPAFFGSVNHVIEDCCGYCPASVSEEEKSTEEEERKKYVSGKMQFIKNDPGRQAIGSFNPITDSDWTEFAYIGDTGTLCKAIIEGDIDHVRKCCAQEDFNVDQRDHTGRLPFHLAIMCGTPEIVRCLVNHGARLVSRVAGGFTALHIAAARGDVTILRTILRKSEANQVEYLEHSDTKPRNASISSEDDDREDEDDDISVVGSGTQSPYAVTQGSMIMVTDPSKAPPEEQNEDQNEPNFYDDIGVLSWDFPLSPLHVAILHGHVDIINSLTTEFGADASQPFVQKEYDQFKVIFSMLFALHHPFEKSRDLLQTLLETGASSTQANKEHVTAFHSVVMAGDPRLIDLIFKFDGPAAQLAINHPCMSKYWDPTNALPLSTAVRYKGTGMIEKLLEKGATLSVSTERLRRIWARRQVGHRNVECYLRHPIIRAAEFAPPAVVKRLLDAGADANSMTPDSHQILCGEPQNSSNGQTVLDIISTRLDFLKPLVKPQNGLFEIAEFEPDAVYLNGLVEGTFKHSLVQNQLAIAKMAAEVVQNKLKSTEFTKFEQQQQLRADWIKREINELEDLERALKTKGGKYFAELHPAFARDGPKMKALPLEGEGTAGSKKFEIIYGFTDQEGGELDEKQYSPLFQAAWDGDIRKVKQLSTESNTRKNSRSALLLTAIDKERRLDIFTIAVARGHLELAKDILQVVEAHQPEPSTEKSSRKVYEVVVDSDSDASSYESDSEAAGSDNEGVRVRFDVIDDQQTIDDVRDTAHVGKYTISPYNLLRSHRDMSIFLGEEKNDIIKRGQEGLADRTLARGYQDQKTSPVNINKSTAPWCMSLIEFAVQRNDMAAVKFLVEQETYYLRNSAGEGKDKSSKEDVPKFITLDTDIFEKVVEDGRIELLDYLMSKTGLGFPFEALMKEAGVKAETESKEYYRGLSVYGKKREDWAAENRYRYRASFGISHSLLLSAIAQGNLDSVKWFLSDGPEKKYREFLHTYKDDTRLAPLFKMEGGIDNMLTSWLGARRNLALHCAIMAPPSEELGTSLIKFILDVFPDSLHTKNAAGLTPLHLAFYGRRIMAAKLLIEAGADQTARDNNGRNMLHHIFTPHGSAVTNSAKLTKTLIEILDPHIVPALAQQRFRLDITVGHARGYRRTPLAEWLMTNDGTATAVFKAILDMTGGKELYILNEQGNYPIHDVTRGQKIGFVRVLLERDPCLAVLENATGVTPLEVAENKLVAHLIKEYHNVQSKITTSESVTRYFTPPCPAIYGYFNDPWRRCSEKFDASQIYDSNADKPLILWEECKEGKIVKLLRSAAAKSDKKRILVGLHDANELVRRLSIIQQNIRATGRLANREDDDEESGEEYGGKSSVQEVDEVNRWLSYLRAQTFEETRILEEEKAELRQKKMEKQGGAAGDVVNDGSEEDEEMEDAE</sequence>
<feature type="region of interest" description="Disordered" evidence="4">
    <location>
        <begin position="597"/>
        <end position="634"/>
    </location>
</feature>
<proteinExistence type="predicted"/>
<comment type="caution">
    <text evidence="5">The sequence shown here is derived from an EMBL/GenBank/DDBJ whole genome shotgun (WGS) entry which is preliminary data.</text>
</comment>
<dbReference type="PROSITE" id="PS50297">
    <property type="entry name" value="ANK_REP_REGION"/>
    <property type="match status" value="3"/>
</dbReference>
<feature type="region of interest" description="Disordered" evidence="4">
    <location>
        <begin position="1814"/>
        <end position="1844"/>
    </location>
</feature>